<keyword evidence="3" id="KW-1185">Reference proteome</keyword>
<comment type="caution">
    <text evidence="2">The sequence shown here is derived from an EMBL/GenBank/DDBJ whole genome shotgun (WGS) entry which is preliminary data.</text>
</comment>
<evidence type="ECO:0000313" key="3">
    <source>
        <dbReference type="Proteomes" id="UP001350005"/>
    </source>
</evidence>
<accession>A0ABU7R5Z5</accession>
<gene>
    <name evidence="2" type="ORF">V2E39_22685</name>
</gene>
<dbReference type="InterPro" id="IPR015927">
    <property type="entry name" value="Peptidase_S24_S26A/B/C"/>
</dbReference>
<dbReference type="Proteomes" id="UP001350005">
    <property type="component" value="Unassembled WGS sequence"/>
</dbReference>
<sequence length="235" mass="27529">MIDNEMFKRKVQGFFNYVKQKGLRNKDVVSMTNFAKGNVSNYMSGKVVPSENFIITFENSCNVKLEDYQEDGYVFKDVKPKTYSTHLEVRVVTNKARAGFTDSYYAEEYLKDLPVVLVEADREYKGKYLAFEVNGDSMEPEYYAGDIVICREVRRDLWQYKLHYKDYDFVIAHGTKGIMLKEIIDHNTDTGEITCHSLNNEYGKHNDFILNLKEVAFLYNVVEHRRSGKAKRRNR</sequence>
<dbReference type="InterPro" id="IPR036286">
    <property type="entry name" value="LexA/Signal_pep-like_sf"/>
</dbReference>
<feature type="domain" description="Peptidase S24/S26A/S26B/S26C" evidence="1">
    <location>
        <begin position="116"/>
        <end position="204"/>
    </location>
</feature>
<dbReference type="SUPFAM" id="SSF51306">
    <property type="entry name" value="LexA/Signal peptidase"/>
    <property type="match status" value="1"/>
</dbReference>
<dbReference type="RefSeq" id="WP_330937578.1">
    <property type="nucleotide sequence ID" value="NZ_JAZGJU010000082.1"/>
</dbReference>
<dbReference type="InterPro" id="IPR039418">
    <property type="entry name" value="LexA-like"/>
</dbReference>
<proteinExistence type="predicted"/>
<evidence type="ECO:0000313" key="2">
    <source>
        <dbReference type="EMBL" id="MEE6130223.1"/>
    </source>
</evidence>
<dbReference type="CDD" id="cd06529">
    <property type="entry name" value="S24_LexA-like"/>
    <property type="match status" value="1"/>
</dbReference>
<protein>
    <submittedName>
        <fullName evidence="2">S24 family peptidase</fullName>
    </submittedName>
</protein>
<dbReference type="Pfam" id="PF00717">
    <property type="entry name" value="Peptidase_S24"/>
    <property type="match status" value="1"/>
</dbReference>
<dbReference type="Gene3D" id="2.10.109.10">
    <property type="entry name" value="Umud Fragment, subunit A"/>
    <property type="match status" value="1"/>
</dbReference>
<organism evidence="2 3">
    <name type="scientific">Chryseobacterium arthrosphaerae</name>
    <dbReference type="NCBI Taxonomy" id="651561"/>
    <lineage>
        <taxon>Bacteria</taxon>
        <taxon>Pseudomonadati</taxon>
        <taxon>Bacteroidota</taxon>
        <taxon>Flavobacteriia</taxon>
        <taxon>Flavobacteriales</taxon>
        <taxon>Weeksellaceae</taxon>
        <taxon>Chryseobacterium group</taxon>
        <taxon>Chryseobacterium</taxon>
    </lineage>
</organism>
<reference evidence="2 3" key="1">
    <citation type="submission" date="2024-01" db="EMBL/GenBank/DDBJ databases">
        <title>Whole genome of Chryseobacterium arthrosphaerae NNCa 2741.</title>
        <authorList>
            <person name="Boriskina E.V."/>
            <person name="Gordinskaya N.A."/>
            <person name="Kropotov V.S."/>
            <person name="Alekseeva A.E."/>
            <person name="Makhova M.A."/>
            <person name="Kryazhev D.V."/>
            <person name="Shkurkina I.S."/>
        </authorList>
    </citation>
    <scope>NUCLEOTIDE SEQUENCE [LARGE SCALE GENOMIC DNA]</scope>
    <source>
        <strain evidence="2 3">NNCa 2741</strain>
    </source>
</reference>
<name>A0ABU7R5Z5_9FLAO</name>
<evidence type="ECO:0000259" key="1">
    <source>
        <dbReference type="Pfam" id="PF00717"/>
    </source>
</evidence>
<dbReference type="EMBL" id="JAZGJU010000082">
    <property type="protein sequence ID" value="MEE6130223.1"/>
    <property type="molecule type" value="Genomic_DNA"/>
</dbReference>